<sequence length="145" mass="15942">MKILLQRVSNASVTVKEEVVGKIEQGFVALVGVTHEDTLATAEKLADKVVGLRVFGDEEGKMNLSIKEVEGRVLSVSQFTLYGNTDKGRRPHFSAAAKPEQAKEVYDNFNAALTRLGVHIETGRFGEHMDIQLTNDGPVTFLLEK</sequence>
<dbReference type="GO" id="GO:0106026">
    <property type="term" value="F:Gly-tRNA(Ala) deacylase activity"/>
    <property type="evidence" value="ECO:0007669"/>
    <property type="project" value="UniProtKB-UniRule"/>
</dbReference>
<dbReference type="GO" id="GO:0000049">
    <property type="term" value="F:tRNA binding"/>
    <property type="evidence" value="ECO:0007669"/>
    <property type="project" value="UniProtKB-UniRule"/>
</dbReference>
<keyword evidence="2" id="KW-0820">tRNA-binding</keyword>
<dbReference type="GO" id="GO:0051500">
    <property type="term" value="F:D-tyrosyl-tRNA(Tyr) deacylase activity"/>
    <property type="evidence" value="ECO:0007669"/>
    <property type="project" value="TreeGrafter"/>
</dbReference>
<dbReference type="PANTHER" id="PTHR10472">
    <property type="entry name" value="D-TYROSYL-TRNA TYR DEACYLASE"/>
    <property type="match status" value="1"/>
</dbReference>
<dbReference type="EMBL" id="SNYJ01000011">
    <property type="protein sequence ID" value="TDQ37994.1"/>
    <property type="molecule type" value="Genomic_DNA"/>
</dbReference>
<comment type="catalytic activity">
    <reaction evidence="2">
        <text>a D-aminoacyl-tRNA + H2O = a tRNA + a D-alpha-amino acid + H(+)</text>
        <dbReference type="Rhea" id="RHEA:13953"/>
        <dbReference type="Rhea" id="RHEA-COMP:10123"/>
        <dbReference type="Rhea" id="RHEA-COMP:10124"/>
        <dbReference type="ChEBI" id="CHEBI:15377"/>
        <dbReference type="ChEBI" id="CHEBI:15378"/>
        <dbReference type="ChEBI" id="CHEBI:59871"/>
        <dbReference type="ChEBI" id="CHEBI:78442"/>
        <dbReference type="ChEBI" id="CHEBI:79333"/>
        <dbReference type="EC" id="3.1.1.96"/>
    </reaction>
</comment>
<evidence type="ECO:0000313" key="4">
    <source>
        <dbReference type="Proteomes" id="UP000295632"/>
    </source>
</evidence>
<evidence type="ECO:0000256" key="2">
    <source>
        <dbReference type="HAMAP-Rule" id="MF_00518"/>
    </source>
</evidence>
<accession>A0A4R6U4P1</accession>
<dbReference type="Proteomes" id="UP000295632">
    <property type="component" value="Unassembled WGS sequence"/>
</dbReference>
<dbReference type="Gene3D" id="3.50.80.10">
    <property type="entry name" value="D-tyrosyl-tRNA(Tyr) deacylase"/>
    <property type="match status" value="1"/>
</dbReference>
<keyword evidence="2" id="KW-0378">Hydrolase</keyword>
<name>A0A4R6U4P1_9BACI</name>
<protein>
    <recommendedName>
        <fullName evidence="2">D-aminoacyl-tRNA deacylase</fullName>
        <shortName evidence="2">DTD</shortName>
        <ecNumber evidence="2">3.1.1.96</ecNumber>
    </recommendedName>
    <alternativeName>
        <fullName evidence="2">Gly-tRNA(Ala) deacylase</fullName>
        <ecNumber evidence="2">3.1.1.-</ecNumber>
    </alternativeName>
</protein>
<dbReference type="CDD" id="cd00563">
    <property type="entry name" value="Dtyr_deacylase"/>
    <property type="match status" value="1"/>
</dbReference>
<dbReference type="AlphaFoldDB" id="A0A4R6U4P1"/>
<evidence type="ECO:0000313" key="3">
    <source>
        <dbReference type="EMBL" id="TDQ37994.1"/>
    </source>
</evidence>
<dbReference type="HAMAP" id="MF_00518">
    <property type="entry name" value="Deacylase_Dtd"/>
    <property type="match status" value="1"/>
</dbReference>
<dbReference type="EC" id="3.1.1.-" evidence="2"/>
<comment type="catalytic activity">
    <reaction evidence="2">
        <text>glycyl-tRNA(Ala) + H2O = tRNA(Ala) + glycine + H(+)</text>
        <dbReference type="Rhea" id="RHEA:53744"/>
        <dbReference type="Rhea" id="RHEA-COMP:9657"/>
        <dbReference type="Rhea" id="RHEA-COMP:13640"/>
        <dbReference type="ChEBI" id="CHEBI:15377"/>
        <dbReference type="ChEBI" id="CHEBI:15378"/>
        <dbReference type="ChEBI" id="CHEBI:57305"/>
        <dbReference type="ChEBI" id="CHEBI:78442"/>
        <dbReference type="ChEBI" id="CHEBI:78522"/>
    </reaction>
</comment>
<dbReference type="PANTHER" id="PTHR10472:SF5">
    <property type="entry name" value="D-AMINOACYL-TRNA DEACYLASE 1"/>
    <property type="match status" value="1"/>
</dbReference>
<dbReference type="NCBIfam" id="TIGR00256">
    <property type="entry name" value="D-aminoacyl-tRNA deacylase"/>
    <property type="match status" value="1"/>
</dbReference>
<comment type="similarity">
    <text evidence="1 2">Belongs to the DTD family.</text>
</comment>
<dbReference type="Pfam" id="PF02580">
    <property type="entry name" value="Tyr_Deacylase"/>
    <property type="match status" value="1"/>
</dbReference>
<comment type="function">
    <text evidence="2">An aminoacyl-tRNA editing enzyme that deacylates mischarged D-aminoacyl-tRNAs. Also deacylates mischarged glycyl-tRNA(Ala), protecting cells against glycine mischarging by AlaRS. Acts via tRNA-based rather than protein-based catalysis; rejects L-amino acids rather than detecting D-amino acids in the active site. By recycling D-aminoacyl-tRNA to D-amino acids and free tRNA molecules, this enzyme counteracts the toxicity associated with the formation of D-aminoacyl-tRNA entities in vivo and helps enforce protein L-homochirality.</text>
</comment>
<feature type="short sequence motif" description="Gly-cisPro motif, important for rejection of L-amino acids" evidence="2">
    <location>
        <begin position="137"/>
        <end position="138"/>
    </location>
</feature>
<evidence type="ECO:0000256" key="1">
    <source>
        <dbReference type="ARBA" id="ARBA00009673"/>
    </source>
</evidence>
<dbReference type="RefSeq" id="WP_133581044.1">
    <property type="nucleotide sequence ID" value="NZ_SNYJ01000011.1"/>
</dbReference>
<keyword evidence="4" id="KW-1185">Reference proteome</keyword>
<comment type="caution">
    <text evidence="3">The sequence shown here is derived from an EMBL/GenBank/DDBJ whole genome shotgun (WGS) entry which is preliminary data.</text>
</comment>
<keyword evidence="2" id="KW-0694">RNA-binding</keyword>
<reference evidence="3 4" key="1">
    <citation type="submission" date="2019-03" db="EMBL/GenBank/DDBJ databases">
        <title>Genomic Encyclopedia of Type Strains, Phase IV (KMG-IV): sequencing the most valuable type-strain genomes for metagenomic binning, comparative biology and taxonomic classification.</title>
        <authorList>
            <person name="Goeker M."/>
        </authorList>
    </citation>
    <scope>NUCLEOTIDE SEQUENCE [LARGE SCALE GENOMIC DNA]</scope>
    <source>
        <strain evidence="3 4">DSM 28697</strain>
    </source>
</reference>
<comment type="subunit">
    <text evidence="2">Homodimer.</text>
</comment>
<dbReference type="GO" id="GO:0005737">
    <property type="term" value="C:cytoplasm"/>
    <property type="evidence" value="ECO:0007669"/>
    <property type="project" value="UniProtKB-SubCell"/>
</dbReference>
<dbReference type="InterPro" id="IPR003732">
    <property type="entry name" value="Daa-tRNA_deacyls_DTD"/>
</dbReference>
<organism evidence="3 4">
    <name type="scientific">Aureibacillus halotolerans</name>
    <dbReference type="NCBI Taxonomy" id="1508390"/>
    <lineage>
        <taxon>Bacteria</taxon>
        <taxon>Bacillati</taxon>
        <taxon>Bacillota</taxon>
        <taxon>Bacilli</taxon>
        <taxon>Bacillales</taxon>
        <taxon>Bacillaceae</taxon>
        <taxon>Aureibacillus</taxon>
    </lineage>
</organism>
<dbReference type="OrthoDB" id="9801395at2"/>
<keyword evidence="2" id="KW-0963">Cytoplasm</keyword>
<dbReference type="FunFam" id="3.50.80.10:FF:000001">
    <property type="entry name" value="D-aminoacyl-tRNA deacylase"/>
    <property type="match status" value="1"/>
</dbReference>
<dbReference type="InterPro" id="IPR023509">
    <property type="entry name" value="DTD-like_sf"/>
</dbReference>
<gene>
    <name evidence="2" type="primary">dtd</name>
    <name evidence="3" type="ORF">EV213_11173</name>
</gene>
<dbReference type="EC" id="3.1.1.96" evidence="2"/>
<dbReference type="SUPFAM" id="SSF69500">
    <property type="entry name" value="DTD-like"/>
    <property type="match status" value="1"/>
</dbReference>
<comment type="domain">
    <text evidence="2">A Gly-cisPro motif from one monomer fits into the active site of the other monomer to allow specific chiral rejection of L-amino acids.</text>
</comment>
<proteinExistence type="inferred from homology"/>
<dbReference type="GO" id="GO:0043908">
    <property type="term" value="F:Ser(Gly)-tRNA(Ala) hydrolase activity"/>
    <property type="evidence" value="ECO:0007669"/>
    <property type="project" value="UniProtKB-UniRule"/>
</dbReference>
<dbReference type="GO" id="GO:0019478">
    <property type="term" value="P:D-amino acid catabolic process"/>
    <property type="evidence" value="ECO:0007669"/>
    <property type="project" value="UniProtKB-UniRule"/>
</dbReference>
<comment type="subcellular location">
    <subcellularLocation>
        <location evidence="2">Cytoplasm</location>
    </subcellularLocation>
</comment>